<dbReference type="AlphaFoldDB" id="A0AAW2G979"/>
<keyword evidence="3" id="KW-1185">Reference proteome</keyword>
<evidence type="ECO:0000256" key="1">
    <source>
        <dbReference type="SAM" id="MobiDB-lite"/>
    </source>
</evidence>
<evidence type="ECO:0000313" key="2">
    <source>
        <dbReference type="EMBL" id="KAL0124573.1"/>
    </source>
</evidence>
<protein>
    <submittedName>
        <fullName evidence="2">Uncharacterized protein</fullName>
    </submittedName>
</protein>
<evidence type="ECO:0000313" key="3">
    <source>
        <dbReference type="Proteomes" id="UP001430953"/>
    </source>
</evidence>
<name>A0AAW2G979_9HYME</name>
<feature type="region of interest" description="Disordered" evidence="1">
    <location>
        <begin position="79"/>
        <end position="107"/>
    </location>
</feature>
<sequence length="125" mass="14643">MRNIGLRESATILGILRETENTYDFNQEKKKKRITWKLRWRDYLNIRDVIIAENYTYSLVQEKGRNKKESVYTDWSTDRARTGAVGGPRYRREPMGKNSSPDGSYYTEENRFFGTARLSSGASMQ</sequence>
<proteinExistence type="predicted"/>
<accession>A0AAW2G979</accession>
<reference evidence="2 3" key="1">
    <citation type="submission" date="2023-03" db="EMBL/GenBank/DDBJ databases">
        <title>High recombination rates correlate with genetic variation in Cardiocondyla obscurior ants.</title>
        <authorList>
            <person name="Errbii M."/>
        </authorList>
    </citation>
    <scope>NUCLEOTIDE SEQUENCE [LARGE SCALE GENOMIC DNA]</scope>
    <source>
        <strain evidence="2">Alpha-2009</strain>
        <tissue evidence="2">Whole body</tissue>
    </source>
</reference>
<comment type="caution">
    <text evidence="2">The sequence shown here is derived from an EMBL/GenBank/DDBJ whole genome shotgun (WGS) entry which is preliminary data.</text>
</comment>
<organism evidence="2 3">
    <name type="scientific">Cardiocondyla obscurior</name>
    <dbReference type="NCBI Taxonomy" id="286306"/>
    <lineage>
        <taxon>Eukaryota</taxon>
        <taxon>Metazoa</taxon>
        <taxon>Ecdysozoa</taxon>
        <taxon>Arthropoda</taxon>
        <taxon>Hexapoda</taxon>
        <taxon>Insecta</taxon>
        <taxon>Pterygota</taxon>
        <taxon>Neoptera</taxon>
        <taxon>Endopterygota</taxon>
        <taxon>Hymenoptera</taxon>
        <taxon>Apocrita</taxon>
        <taxon>Aculeata</taxon>
        <taxon>Formicoidea</taxon>
        <taxon>Formicidae</taxon>
        <taxon>Myrmicinae</taxon>
        <taxon>Cardiocondyla</taxon>
    </lineage>
</organism>
<gene>
    <name evidence="2" type="ORF">PUN28_006429</name>
</gene>
<dbReference type="EMBL" id="JADYXP020000005">
    <property type="protein sequence ID" value="KAL0124573.1"/>
    <property type="molecule type" value="Genomic_DNA"/>
</dbReference>
<dbReference type="Proteomes" id="UP001430953">
    <property type="component" value="Unassembled WGS sequence"/>
</dbReference>